<gene>
    <name evidence="4" type="ORF">B2A_01051</name>
</gene>
<dbReference type="InterPro" id="IPR009042">
    <property type="entry name" value="RNA_pol_sigma70_r1_2"/>
</dbReference>
<evidence type="ECO:0000313" key="4">
    <source>
        <dbReference type="EMBL" id="EQD66686.1"/>
    </source>
</evidence>
<sequence>MNEKSFMEIVPRDSREPGCVTDPVSNASEAKSKAAWAGEDSLSLTRRYLNDVGFHPLLSAQEERSLSRRARQGEQAARQRLIESNLRLVIKVALRYAGRGLPFMDLVEEGNLGL</sequence>
<dbReference type="InterPro" id="IPR013325">
    <property type="entry name" value="RNA_pol_sigma_r2"/>
</dbReference>
<dbReference type="Pfam" id="PF04542">
    <property type="entry name" value="Sigma70_r2"/>
    <property type="match status" value="1"/>
</dbReference>
<dbReference type="GO" id="GO:0003677">
    <property type="term" value="F:DNA binding"/>
    <property type="evidence" value="ECO:0007669"/>
    <property type="project" value="InterPro"/>
</dbReference>
<dbReference type="PANTHER" id="PTHR30376:SF3">
    <property type="entry name" value="RNA POLYMERASE SIGMA FACTOR RPOH"/>
    <property type="match status" value="1"/>
</dbReference>
<dbReference type="InterPro" id="IPR050813">
    <property type="entry name" value="Sigma-70_Factor"/>
</dbReference>
<feature type="domain" description="RNA polymerase sigma-70 region 2" evidence="3">
    <location>
        <begin position="81"/>
        <end position="114"/>
    </location>
</feature>
<feature type="non-terminal residue" evidence="4">
    <location>
        <position position="114"/>
    </location>
</feature>
<evidence type="ECO:0000259" key="2">
    <source>
        <dbReference type="Pfam" id="PF00140"/>
    </source>
</evidence>
<dbReference type="GO" id="GO:0006352">
    <property type="term" value="P:DNA-templated transcription initiation"/>
    <property type="evidence" value="ECO:0007669"/>
    <property type="project" value="InterPro"/>
</dbReference>
<dbReference type="GO" id="GO:0016987">
    <property type="term" value="F:sigma factor activity"/>
    <property type="evidence" value="ECO:0007669"/>
    <property type="project" value="InterPro"/>
</dbReference>
<evidence type="ECO:0000256" key="1">
    <source>
        <dbReference type="SAM" id="MobiDB-lite"/>
    </source>
</evidence>
<dbReference type="SUPFAM" id="SSF88946">
    <property type="entry name" value="Sigma2 domain of RNA polymerase sigma factors"/>
    <property type="match status" value="1"/>
</dbReference>
<evidence type="ECO:0000259" key="3">
    <source>
        <dbReference type="Pfam" id="PF04542"/>
    </source>
</evidence>
<accession>T1B1F9</accession>
<feature type="domain" description="RNA polymerase sigma-70 region 1.2" evidence="2">
    <location>
        <begin position="45"/>
        <end position="76"/>
    </location>
</feature>
<dbReference type="Pfam" id="PF00140">
    <property type="entry name" value="Sigma70_r1_2"/>
    <property type="match status" value="1"/>
</dbReference>
<dbReference type="InterPro" id="IPR007627">
    <property type="entry name" value="RNA_pol_sigma70_r2"/>
</dbReference>
<dbReference type="PANTHER" id="PTHR30376">
    <property type="entry name" value="SIGMA FACTOR RPOH HEAT SHOCK RELATED"/>
    <property type="match status" value="1"/>
</dbReference>
<feature type="compositionally biased region" description="Basic and acidic residues" evidence="1">
    <location>
        <begin position="1"/>
        <end position="16"/>
    </location>
</feature>
<name>T1B1F9_9ZZZZ</name>
<dbReference type="AlphaFoldDB" id="T1B1F9"/>
<protein>
    <submittedName>
        <fullName evidence="4">RNA polymerase sigma factor RpoS</fullName>
    </submittedName>
</protein>
<dbReference type="EMBL" id="AUZZ01000796">
    <property type="protein sequence ID" value="EQD66686.1"/>
    <property type="molecule type" value="Genomic_DNA"/>
</dbReference>
<feature type="region of interest" description="Disordered" evidence="1">
    <location>
        <begin position="1"/>
        <end position="32"/>
    </location>
</feature>
<reference evidence="4" key="2">
    <citation type="journal article" date="2014" name="ISME J.">
        <title>Microbial stratification in low pH oxic and suboxic macroscopic growths along an acid mine drainage.</title>
        <authorList>
            <person name="Mendez-Garcia C."/>
            <person name="Mesa V."/>
            <person name="Sprenger R.R."/>
            <person name="Richter M."/>
            <person name="Diez M.S."/>
            <person name="Solano J."/>
            <person name="Bargiela R."/>
            <person name="Golyshina O.V."/>
            <person name="Manteca A."/>
            <person name="Ramos J.L."/>
            <person name="Gallego J.R."/>
            <person name="Llorente I."/>
            <person name="Martins Dos Santos V.A."/>
            <person name="Jensen O.N."/>
            <person name="Pelaez A.I."/>
            <person name="Sanchez J."/>
            <person name="Ferrer M."/>
        </authorList>
    </citation>
    <scope>NUCLEOTIDE SEQUENCE</scope>
</reference>
<dbReference type="Gene3D" id="1.10.601.10">
    <property type="entry name" value="RNA Polymerase Primary Sigma Factor"/>
    <property type="match status" value="1"/>
</dbReference>
<comment type="caution">
    <text evidence="4">The sequence shown here is derived from an EMBL/GenBank/DDBJ whole genome shotgun (WGS) entry which is preliminary data.</text>
</comment>
<organism evidence="4">
    <name type="scientific">mine drainage metagenome</name>
    <dbReference type="NCBI Taxonomy" id="410659"/>
    <lineage>
        <taxon>unclassified sequences</taxon>
        <taxon>metagenomes</taxon>
        <taxon>ecological metagenomes</taxon>
    </lineage>
</organism>
<proteinExistence type="predicted"/>
<reference evidence="4" key="1">
    <citation type="submission" date="2013-08" db="EMBL/GenBank/DDBJ databases">
        <authorList>
            <person name="Mendez C."/>
            <person name="Richter M."/>
            <person name="Ferrer M."/>
            <person name="Sanchez J."/>
        </authorList>
    </citation>
    <scope>NUCLEOTIDE SEQUENCE</scope>
</reference>